<dbReference type="EMBL" id="FOHB01000002">
    <property type="protein sequence ID" value="SER95885.1"/>
    <property type="molecule type" value="Genomic_DNA"/>
</dbReference>
<sequence>MQAKFRLGPPTPVGSGRTRAQVQRLPQVQRLLRHVPVPRLCRRVRSAKSATA</sequence>
<gene>
    <name evidence="2" type="ORF">SAMN05216199_1585</name>
</gene>
<evidence type="ECO:0000313" key="2">
    <source>
        <dbReference type="EMBL" id="SER95885.1"/>
    </source>
</evidence>
<organism evidence="2 3">
    <name type="scientific">Pedococcus cremeus</name>
    <dbReference type="NCBI Taxonomy" id="587636"/>
    <lineage>
        <taxon>Bacteria</taxon>
        <taxon>Bacillati</taxon>
        <taxon>Actinomycetota</taxon>
        <taxon>Actinomycetes</taxon>
        <taxon>Micrococcales</taxon>
        <taxon>Intrasporangiaceae</taxon>
        <taxon>Pedococcus</taxon>
    </lineage>
</organism>
<evidence type="ECO:0000256" key="1">
    <source>
        <dbReference type="SAM" id="MobiDB-lite"/>
    </source>
</evidence>
<proteinExistence type="predicted"/>
<reference evidence="3" key="1">
    <citation type="submission" date="2016-10" db="EMBL/GenBank/DDBJ databases">
        <authorList>
            <person name="Varghese N."/>
            <person name="Submissions S."/>
        </authorList>
    </citation>
    <scope>NUCLEOTIDE SEQUENCE [LARGE SCALE GENOMIC DNA]</scope>
    <source>
        <strain evidence="3">CGMCC 1.6963</strain>
    </source>
</reference>
<name>A0A1H9TF80_9MICO</name>
<keyword evidence="3" id="KW-1185">Reference proteome</keyword>
<dbReference type="Proteomes" id="UP000199019">
    <property type="component" value="Unassembled WGS sequence"/>
</dbReference>
<protein>
    <submittedName>
        <fullName evidence="2">Uncharacterized protein</fullName>
    </submittedName>
</protein>
<evidence type="ECO:0000313" key="3">
    <source>
        <dbReference type="Proteomes" id="UP000199019"/>
    </source>
</evidence>
<accession>A0A1H9TF80</accession>
<feature type="region of interest" description="Disordered" evidence="1">
    <location>
        <begin position="1"/>
        <end position="21"/>
    </location>
</feature>
<dbReference type="AlphaFoldDB" id="A0A1H9TF80"/>